<dbReference type="SUPFAM" id="SSF81296">
    <property type="entry name" value="E set domains"/>
    <property type="match status" value="1"/>
</dbReference>
<dbReference type="InterPro" id="IPR031345">
    <property type="entry name" value="T9SS_Plug_N"/>
</dbReference>
<dbReference type="OrthoDB" id="1522602at2"/>
<dbReference type="Proteomes" id="UP000245489">
    <property type="component" value="Unassembled WGS sequence"/>
</dbReference>
<organism evidence="2 3">
    <name type="scientific">Arcicella aurantiaca</name>
    <dbReference type="NCBI Taxonomy" id="591202"/>
    <lineage>
        <taxon>Bacteria</taxon>
        <taxon>Pseudomonadati</taxon>
        <taxon>Bacteroidota</taxon>
        <taxon>Cytophagia</taxon>
        <taxon>Cytophagales</taxon>
        <taxon>Flectobacillaceae</taxon>
        <taxon>Arcicella</taxon>
    </lineage>
</organism>
<comment type="caution">
    <text evidence="2">The sequence shown here is derived from an EMBL/GenBank/DDBJ whole genome shotgun (WGS) entry which is preliminary data.</text>
</comment>
<evidence type="ECO:0000313" key="3">
    <source>
        <dbReference type="Proteomes" id="UP000245489"/>
    </source>
</evidence>
<dbReference type="RefSeq" id="WP_109741080.1">
    <property type="nucleotide sequence ID" value="NZ_QGGO01000001.1"/>
</dbReference>
<evidence type="ECO:0000313" key="2">
    <source>
        <dbReference type="EMBL" id="PWK29459.1"/>
    </source>
</evidence>
<dbReference type="AlphaFoldDB" id="A0A316F1E3"/>
<feature type="domain" description="Type 9 secretion system plug protein N-terminal" evidence="1">
    <location>
        <begin position="42"/>
        <end position="170"/>
    </location>
</feature>
<proteinExistence type="predicted"/>
<reference evidence="2 3" key="1">
    <citation type="submission" date="2018-05" db="EMBL/GenBank/DDBJ databases">
        <title>Genomic Encyclopedia of Archaeal and Bacterial Type Strains, Phase II (KMG-II): from individual species to whole genera.</title>
        <authorList>
            <person name="Goeker M."/>
        </authorList>
    </citation>
    <scope>NUCLEOTIDE SEQUENCE [LARGE SCALE GENOMIC DNA]</scope>
    <source>
        <strain evidence="2 3">DSM 22214</strain>
    </source>
</reference>
<protein>
    <submittedName>
        <fullName evidence="2">Uncharacterized protein DUF5103</fullName>
    </submittedName>
</protein>
<gene>
    <name evidence="2" type="ORF">LV89_00299</name>
</gene>
<dbReference type="InterPro" id="IPR013783">
    <property type="entry name" value="Ig-like_fold"/>
</dbReference>
<dbReference type="Gene3D" id="2.60.40.10">
    <property type="entry name" value="Immunoglobulins"/>
    <property type="match status" value="1"/>
</dbReference>
<accession>A0A316F1E3</accession>
<dbReference type="Pfam" id="PF17116">
    <property type="entry name" value="T9SS_plug_1st"/>
    <property type="match status" value="1"/>
</dbReference>
<sequence>MKNLIIIFTLFSLTISAQKKKNRDYFEPKKIIYDNHIYEPYIRTVQLYPTLSSGKTAQASLNPPVVNLQDSQPLLLEFDCLNPEYQSFRVKVFHCNADWKPSVLNEIEYLPEYNDFPINDYRNSFATKIPYTHFSIELPKVKLAGNYVVMVYKNRNEEDIMLTCRFMVYQNRVNVGGRVSFANNVQKRLSHQQVNLGISFSGYEIIDPKQDLKVIIRQNFRDDKVTKPLVPFMVDSYNKKLDYQFYDGENQFEGGSEFRMFDGRSTQQKLVNISKIIQGERESIIELYPEKTQNHLAYISVNDFNGMYVIDNYETNKGETESDYVRVSFMLKSDSLENKKVYVNGAFNDWQLDSRNLMHYVPESQSYELYMQLKQGIYNYNYLTVDSQGNKSEVDFEGTHSQTENVYEVLVYHRPIGARADALVGYSMIKTQ</sequence>
<dbReference type="EMBL" id="QGGO01000001">
    <property type="protein sequence ID" value="PWK29459.1"/>
    <property type="molecule type" value="Genomic_DNA"/>
</dbReference>
<evidence type="ECO:0000259" key="1">
    <source>
        <dbReference type="Pfam" id="PF17116"/>
    </source>
</evidence>
<keyword evidence="3" id="KW-1185">Reference proteome</keyword>
<name>A0A316F1E3_9BACT</name>
<dbReference type="InterPro" id="IPR014756">
    <property type="entry name" value="Ig_E-set"/>
</dbReference>